<dbReference type="Proteomes" id="UP000554482">
    <property type="component" value="Unassembled WGS sequence"/>
</dbReference>
<gene>
    <name evidence="1" type="ORF">FRX31_007507</name>
</gene>
<reference evidence="1 2" key="1">
    <citation type="submission" date="2020-06" db="EMBL/GenBank/DDBJ databases">
        <title>Transcriptomic and genomic resources for Thalictrum thalictroides and T. hernandezii: Facilitating candidate gene discovery in an emerging model plant lineage.</title>
        <authorList>
            <person name="Arias T."/>
            <person name="Riano-Pachon D.M."/>
            <person name="Di Stilio V.S."/>
        </authorList>
    </citation>
    <scope>NUCLEOTIDE SEQUENCE [LARGE SCALE GENOMIC DNA]</scope>
    <source>
        <strain evidence="2">cv. WT478/WT964</strain>
        <tissue evidence="1">Leaves</tissue>
    </source>
</reference>
<proteinExistence type="predicted"/>
<evidence type="ECO:0000313" key="2">
    <source>
        <dbReference type="Proteomes" id="UP000554482"/>
    </source>
</evidence>
<organism evidence="1 2">
    <name type="scientific">Thalictrum thalictroides</name>
    <name type="common">Rue-anemone</name>
    <name type="synonym">Anemone thalictroides</name>
    <dbReference type="NCBI Taxonomy" id="46969"/>
    <lineage>
        <taxon>Eukaryota</taxon>
        <taxon>Viridiplantae</taxon>
        <taxon>Streptophyta</taxon>
        <taxon>Embryophyta</taxon>
        <taxon>Tracheophyta</taxon>
        <taxon>Spermatophyta</taxon>
        <taxon>Magnoliopsida</taxon>
        <taxon>Ranunculales</taxon>
        <taxon>Ranunculaceae</taxon>
        <taxon>Thalictroideae</taxon>
        <taxon>Thalictrum</taxon>
    </lineage>
</organism>
<evidence type="ECO:0000313" key="1">
    <source>
        <dbReference type="EMBL" id="KAF5202900.1"/>
    </source>
</evidence>
<comment type="caution">
    <text evidence="1">The sequence shown here is derived from an EMBL/GenBank/DDBJ whole genome shotgun (WGS) entry which is preliminary data.</text>
</comment>
<dbReference type="AlphaFoldDB" id="A0A7J6X2J1"/>
<name>A0A7J6X2J1_THATH</name>
<protein>
    <submittedName>
        <fullName evidence="1">Uncharacterized protein</fullName>
    </submittedName>
</protein>
<sequence length="76" mass="8518">MPIILVSHTKTPLEDELATDGQLSGPSDLKIRVISKVLGADIGVTRKECGRDLKLEGKKKYSQLYSFQCRKQQLMI</sequence>
<accession>A0A7J6X2J1</accession>
<dbReference type="EMBL" id="JABWDY010007493">
    <property type="protein sequence ID" value="KAF5202900.1"/>
    <property type="molecule type" value="Genomic_DNA"/>
</dbReference>
<keyword evidence="2" id="KW-1185">Reference proteome</keyword>